<keyword evidence="3" id="KW-1185">Reference proteome</keyword>
<evidence type="ECO:0000313" key="3">
    <source>
        <dbReference type="Proteomes" id="UP001331761"/>
    </source>
</evidence>
<evidence type="ECO:0000256" key="1">
    <source>
        <dbReference type="SAM" id="SignalP"/>
    </source>
</evidence>
<evidence type="ECO:0000313" key="2">
    <source>
        <dbReference type="EMBL" id="KAK5983128.1"/>
    </source>
</evidence>
<dbReference type="Proteomes" id="UP001331761">
    <property type="component" value="Unassembled WGS sequence"/>
</dbReference>
<dbReference type="AlphaFoldDB" id="A0AAN8G850"/>
<gene>
    <name evidence="2" type="ORF">GCK32_006563</name>
</gene>
<accession>A0AAN8G850</accession>
<feature type="chain" id="PRO_5042881206" evidence="1">
    <location>
        <begin position="23"/>
        <end position="144"/>
    </location>
</feature>
<proteinExistence type="predicted"/>
<name>A0AAN8G850_TRICO</name>
<reference evidence="2 3" key="1">
    <citation type="submission" date="2019-10" db="EMBL/GenBank/DDBJ databases">
        <title>Assembly and Annotation for the nematode Trichostrongylus colubriformis.</title>
        <authorList>
            <person name="Martin J."/>
        </authorList>
    </citation>
    <scope>NUCLEOTIDE SEQUENCE [LARGE SCALE GENOMIC DNA]</scope>
    <source>
        <strain evidence="2">G859</strain>
        <tissue evidence="2">Whole worm</tissue>
    </source>
</reference>
<comment type="caution">
    <text evidence="2">The sequence shown here is derived from an EMBL/GenBank/DDBJ whole genome shotgun (WGS) entry which is preliminary data.</text>
</comment>
<sequence>MPRQLKMLTVVGVLFLAPVVQGDSFVLNLIKNITSFTDTDLYILRGVVTSIPNETGTLAKLRELHPTLYNKVMAFQNIYKTLPEDAKVFIDRLFVYGVRSMSALPSLGNWNLLKAEFQGKISKSSCSQLLDKFPPLKNQGLCNP</sequence>
<feature type="signal peptide" evidence="1">
    <location>
        <begin position="1"/>
        <end position="22"/>
    </location>
</feature>
<dbReference type="EMBL" id="WIXE01004333">
    <property type="protein sequence ID" value="KAK5983128.1"/>
    <property type="molecule type" value="Genomic_DNA"/>
</dbReference>
<keyword evidence="1" id="KW-0732">Signal</keyword>
<organism evidence="2 3">
    <name type="scientific">Trichostrongylus colubriformis</name>
    <name type="common">Black scour worm</name>
    <dbReference type="NCBI Taxonomy" id="6319"/>
    <lineage>
        <taxon>Eukaryota</taxon>
        <taxon>Metazoa</taxon>
        <taxon>Ecdysozoa</taxon>
        <taxon>Nematoda</taxon>
        <taxon>Chromadorea</taxon>
        <taxon>Rhabditida</taxon>
        <taxon>Rhabditina</taxon>
        <taxon>Rhabditomorpha</taxon>
        <taxon>Strongyloidea</taxon>
        <taxon>Trichostrongylidae</taxon>
        <taxon>Trichostrongylus</taxon>
    </lineage>
</organism>
<protein>
    <submittedName>
        <fullName evidence="2">Uncharacterized protein</fullName>
    </submittedName>
</protein>